<reference evidence="4 5" key="1">
    <citation type="submission" date="2018-06" db="EMBL/GenBank/DDBJ databases">
        <authorList>
            <consortium name="Pathogen Informatics"/>
            <person name="Doyle S."/>
        </authorList>
    </citation>
    <scope>NUCLEOTIDE SEQUENCE [LARGE SCALE GENOMIC DNA]</scope>
    <source>
        <strain evidence="3 6">NCTC204</strain>
        <strain evidence="2 4">NCTC8849</strain>
        <strain evidence="1 5">NCTC9637</strain>
    </source>
</reference>
<evidence type="ECO:0000313" key="2">
    <source>
        <dbReference type="EMBL" id="STT53888.1"/>
    </source>
</evidence>
<organism evidence="3 6">
    <name type="scientific">Klebsiella pneumoniae</name>
    <dbReference type="NCBI Taxonomy" id="573"/>
    <lineage>
        <taxon>Bacteria</taxon>
        <taxon>Pseudomonadati</taxon>
        <taxon>Pseudomonadota</taxon>
        <taxon>Gammaproteobacteria</taxon>
        <taxon>Enterobacterales</taxon>
        <taxon>Enterobacteriaceae</taxon>
        <taxon>Klebsiella/Raoultella group</taxon>
        <taxon>Klebsiella</taxon>
        <taxon>Klebsiella pneumoniae complex</taxon>
    </lineage>
</organism>
<dbReference type="Proteomes" id="UP000255192">
    <property type="component" value="Unassembled WGS sequence"/>
</dbReference>
<accession>A0A331K2U1</accession>
<evidence type="ECO:0000313" key="5">
    <source>
        <dbReference type="Proteomes" id="UP000255099"/>
    </source>
</evidence>
<evidence type="ECO:0000313" key="4">
    <source>
        <dbReference type="Proteomes" id="UP000254799"/>
    </source>
</evidence>
<evidence type="ECO:0000313" key="1">
    <source>
        <dbReference type="EMBL" id="STT49278.1"/>
    </source>
</evidence>
<dbReference type="EMBL" id="UGLC01000002">
    <property type="protein sequence ID" value="STT53888.1"/>
    <property type="molecule type" value="Genomic_DNA"/>
</dbReference>
<dbReference type="Proteomes" id="UP000255099">
    <property type="component" value="Unassembled WGS sequence"/>
</dbReference>
<evidence type="ECO:0000313" key="3">
    <source>
        <dbReference type="EMBL" id="STV36552.1"/>
    </source>
</evidence>
<protein>
    <submittedName>
        <fullName evidence="3">Uncharacterized protein</fullName>
    </submittedName>
</protein>
<dbReference type="EMBL" id="UGMD01000002">
    <property type="protein sequence ID" value="STV36552.1"/>
    <property type="molecule type" value="Genomic_DNA"/>
</dbReference>
<dbReference type="Proteomes" id="UP000254799">
    <property type="component" value="Unassembled WGS sequence"/>
</dbReference>
<name>A0A331K2U1_KLEPN</name>
<sequence>MKNLKIAYVDEKLVAIECDGLSCTSLPVSDPPLDSTALTLPQFMLKDVYATTS</sequence>
<dbReference type="AlphaFoldDB" id="A0A331K2U1"/>
<gene>
    <name evidence="3" type="ORF">NCTC204_06109</name>
    <name evidence="2" type="ORF">NCTC8849_02470</name>
    <name evidence="1" type="ORF">NCTC9637_04230</name>
</gene>
<proteinExistence type="predicted"/>
<evidence type="ECO:0000313" key="6">
    <source>
        <dbReference type="Proteomes" id="UP000255192"/>
    </source>
</evidence>
<dbReference type="EMBL" id="UGLB01000003">
    <property type="protein sequence ID" value="STT49278.1"/>
    <property type="molecule type" value="Genomic_DNA"/>
</dbReference>